<dbReference type="AlphaFoldDB" id="A0A1X7HWV9"/>
<gene>
    <name evidence="2" type="ORF">SAMN06265784_10130</name>
</gene>
<organism evidence="2 3">
    <name type="scientific">Paraburkholderia susongensis</name>
    <dbReference type="NCBI Taxonomy" id="1515439"/>
    <lineage>
        <taxon>Bacteria</taxon>
        <taxon>Pseudomonadati</taxon>
        <taxon>Pseudomonadota</taxon>
        <taxon>Betaproteobacteria</taxon>
        <taxon>Burkholderiales</taxon>
        <taxon>Burkholderiaceae</taxon>
        <taxon>Paraburkholderia</taxon>
    </lineage>
</organism>
<feature type="compositionally biased region" description="Low complexity" evidence="1">
    <location>
        <begin position="40"/>
        <end position="67"/>
    </location>
</feature>
<accession>A0A1X7HWV9</accession>
<sequence length="81" mass="8495">MTQGSLRRMQLIDEAGGESYDEAQHSSYEMAPQRNIGVPQQQSGHAGASAANTQAARAGAVRNAAARDTPERPSKGKGKSV</sequence>
<feature type="region of interest" description="Disordered" evidence="1">
    <location>
        <begin position="1"/>
        <end position="81"/>
    </location>
</feature>
<reference evidence="3" key="1">
    <citation type="submission" date="2017-04" db="EMBL/GenBank/DDBJ databases">
        <authorList>
            <person name="Varghese N."/>
            <person name="Submissions S."/>
        </authorList>
    </citation>
    <scope>NUCLEOTIDE SEQUENCE [LARGE SCALE GENOMIC DNA]</scope>
    <source>
        <strain evidence="3">LMG 29540</strain>
    </source>
</reference>
<evidence type="ECO:0000313" key="2">
    <source>
        <dbReference type="EMBL" id="SMG05929.1"/>
    </source>
</evidence>
<dbReference type="Proteomes" id="UP000193228">
    <property type="component" value="Unassembled WGS sequence"/>
</dbReference>
<keyword evidence="3" id="KW-1185">Reference proteome</keyword>
<evidence type="ECO:0000313" key="3">
    <source>
        <dbReference type="Proteomes" id="UP000193228"/>
    </source>
</evidence>
<name>A0A1X7HWV9_9BURK</name>
<protein>
    <submittedName>
        <fullName evidence="2">Uncharacterized protein</fullName>
    </submittedName>
</protein>
<dbReference type="STRING" id="1515439.SAMN06265784_10130"/>
<dbReference type="EMBL" id="FXAT01000001">
    <property type="protein sequence ID" value="SMG05929.1"/>
    <property type="molecule type" value="Genomic_DNA"/>
</dbReference>
<proteinExistence type="predicted"/>
<evidence type="ECO:0000256" key="1">
    <source>
        <dbReference type="SAM" id="MobiDB-lite"/>
    </source>
</evidence>